<organism evidence="7 8">
    <name type="scientific">Halopenitus salinus</name>
    <dbReference type="NCBI Taxonomy" id="1198295"/>
    <lineage>
        <taxon>Archaea</taxon>
        <taxon>Methanobacteriati</taxon>
        <taxon>Methanobacteriota</taxon>
        <taxon>Stenosarchaea group</taxon>
        <taxon>Halobacteria</taxon>
        <taxon>Halobacteriales</taxon>
        <taxon>Haloferacaceae</taxon>
        <taxon>Halopenitus</taxon>
    </lineage>
</organism>
<evidence type="ECO:0000256" key="4">
    <source>
        <dbReference type="ARBA" id="ARBA00023152"/>
    </source>
</evidence>
<dbReference type="EMBL" id="JBHSXL010000004">
    <property type="protein sequence ID" value="MFC6892029.1"/>
    <property type="molecule type" value="Genomic_DNA"/>
</dbReference>
<gene>
    <name evidence="7" type="ORF">ACFQE9_05300</name>
</gene>
<dbReference type="GO" id="GO:0006096">
    <property type="term" value="P:glycolytic process"/>
    <property type="evidence" value="ECO:0007669"/>
    <property type="project" value="UniProtKB-KW"/>
</dbReference>
<dbReference type="AlphaFoldDB" id="A0ABD5UR67"/>
<dbReference type="PANTHER" id="PTHR11902">
    <property type="entry name" value="ENOLASE"/>
    <property type="match status" value="1"/>
</dbReference>
<dbReference type="GO" id="GO:0004634">
    <property type="term" value="F:phosphopyruvate hydratase activity"/>
    <property type="evidence" value="ECO:0007669"/>
    <property type="project" value="UniProtKB-EC"/>
</dbReference>
<comment type="pathway">
    <text evidence="1">Carbohydrate degradation; glycolysis; pyruvate from D-glyceraldehyde 3-phosphate: step 4/5.</text>
</comment>
<evidence type="ECO:0000256" key="2">
    <source>
        <dbReference type="ARBA" id="ARBA00009604"/>
    </source>
</evidence>
<dbReference type="InterPro" id="IPR036849">
    <property type="entry name" value="Enolase-like_C_sf"/>
</dbReference>
<name>A0ABD5UR67_9EURY</name>
<evidence type="ECO:0000313" key="8">
    <source>
        <dbReference type="Proteomes" id="UP001596296"/>
    </source>
</evidence>
<evidence type="ECO:0000313" key="7">
    <source>
        <dbReference type="EMBL" id="MFC6892029.1"/>
    </source>
</evidence>
<protein>
    <recommendedName>
        <fullName evidence="3">phosphopyruvate hydratase</fullName>
        <ecNumber evidence="3">4.2.1.11</ecNumber>
    </recommendedName>
</protein>
<evidence type="ECO:0000256" key="1">
    <source>
        <dbReference type="ARBA" id="ARBA00005031"/>
    </source>
</evidence>
<dbReference type="Gene3D" id="3.20.20.120">
    <property type="entry name" value="Enolase-like C-terminal domain"/>
    <property type="match status" value="1"/>
</dbReference>
<evidence type="ECO:0000256" key="5">
    <source>
        <dbReference type="ARBA" id="ARBA00023239"/>
    </source>
</evidence>
<keyword evidence="5" id="KW-0456">Lyase</keyword>
<evidence type="ECO:0000256" key="3">
    <source>
        <dbReference type="ARBA" id="ARBA00012058"/>
    </source>
</evidence>
<dbReference type="InterPro" id="IPR020810">
    <property type="entry name" value="Enolase_C"/>
</dbReference>
<dbReference type="EC" id="4.2.1.11" evidence="3"/>
<dbReference type="SUPFAM" id="SSF51604">
    <property type="entry name" value="Enolase C-terminal domain-like"/>
    <property type="match status" value="1"/>
</dbReference>
<keyword evidence="8" id="KW-1185">Reference proteome</keyword>
<evidence type="ECO:0000259" key="6">
    <source>
        <dbReference type="SMART" id="SM01192"/>
    </source>
</evidence>
<comment type="similarity">
    <text evidence="2">Belongs to the enolase family.</text>
</comment>
<dbReference type="RefSeq" id="WP_379741426.1">
    <property type="nucleotide sequence ID" value="NZ_JBHSVN010000001.1"/>
</dbReference>
<dbReference type="PANTHER" id="PTHR11902:SF1">
    <property type="entry name" value="ENOLASE"/>
    <property type="match status" value="1"/>
</dbReference>
<comment type="caution">
    <text evidence="7">The sequence shown here is derived from an EMBL/GenBank/DDBJ whole genome shotgun (WGS) entry which is preliminary data.</text>
</comment>
<accession>A0ABD5UR67</accession>
<dbReference type="SMART" id="SM01192">
    <property type="entry name" value="Enolase_C"/>
    <property type="match status" value="1"/>
</dbReference>
<reference evidence="7 8" key="1">
    <citation type="journal article" date="2019" name="Int. J. Syst. Evol. Microbiol.">
        <title>The Global Catalogue of Microorganisms (GCM) 10K type strain sequencing project: providing services to taxonomists for standard genome sequencing and annotation.</title>
        <authorList>
            <consortium name="The Broad Institute Genomics Platform"/>
            <consortium name="The Broad Institute Genome Sequencing Center for Infectious Disease"/>
            <person name="Wu L."/>
            <person name="Ma J."/>
        </authorList>
    </citation>
    <scope>NUCLEOTIDE SEQUENCE [LARGE SCALE GENOMIC DNA]</scope>
    <source>
        <strain evidence="7 8">SKJ47</strain>
    </source>
</reference>
<feature type="domain" description="Enolase C-terminal TIM barrel" evidence="6">
    <location>
        <begin position="1"/>
        <end position="131"/>
    </location>
</feature>
<sequence length="137" mass="14998">MNHELNEVPTERWFPFSDQLFQLLGDDLLVTNEDRLDRAIEHNAANAVLVKPNQAGTITRAIDVVHHAKNAGCNPVVSARSGETCDSTIADLAIGLDAGQIKIGSLARSERLAKYNRLLEIESETTRNFASFALPSV</sequence>
<proteinExistence type="inferred from homology"/>
<dbReference type="Proteomes" id="UP001596296">
    <property type="component" value="Unassembled WGS sequence"/>
</dbReference>
<dbReference type="InterPro" id="IPR000941">
    <property type="entry name" value="Enolase"/>
</dbReference>
<dbReference type="Pfam" id="PF00113">
    <property type="entry name" value="Enolase_C"/>
    <property type="match status" value="1"/>
</dbReference>
<keyword evidence="4" id="KW-0324">Glycolysis</keyword>
<dbReference type="PRINTS" id="PR00148">
    <property type="entry name" value="ENOLASE"/>
</dbReference>